<name>A0AC34FRR3_9BILA</name>
<reference evidence="2" key="1">
    <citation type="submission" date="2022-11" db="UniProtKB">
        <authorList>
            <consortium name="WormBaseParasite"/>
        </authorList>
    </citation>
    <scope>IDENTIFICATION</scope>
</reference>
<dbReference type="WBParaSite" id="ES5_v2.g19849.t1">
    <property type="protein sequence ID" value="ES5_v2.g19849.t1"/>
    <property type="gene ID" value="ES5_v2.g19849"/>
</dbReference>
<evidence type="ECO:0000313" key="1">
    <source>
        <dbReference type="Proteomes" id="UP000887579"/>
    </source>
</evidence>
<evidence type="ECO:0000313" key="2">
    <source>
        <dbReference type="WBParaSite" id="ES5_v2.g19849.t1"/>
    </source>
</evidence>
<protein>
    <submittedName>
        <fullName evidence="2">Uncharacterized protein</fullName>
    </submittedName>
</protein>
<dbReference type="Proteomes" id="UP000887579">
    <property type="component" value="Unplaced"/>
</dbReference>
<proteinExistence type="predicted"/>
<accession>A0AC34FRR3</accession>
<sequence length="353" mass="39751">MLSLLIVCLSLRTSICYIGLTRSALYEENEITSIAWKNEDIPSNLRAYFKFNGTNLIISPPNGLSFEFVIARPVIKDDNFVAQWCAPSAEEYAKCDNDIMLVGNTFNESSYYNFETSSLNLTSSGFIRKNSETHFRTTYGRTFPNIAIPSVCHRIVVEFYSQNTFHKVHQFINYKWEFDNSGGQTLGGLKYIPLPGHPEYHQSGRMLNGDFCGKPFLFPDTGVVFQKAMRRINNVHEIIEPLTTEIPLNVSNTTAVATDNDSFVSTSLNYISIDYLIPAIFGGICTGLLFISLICFIGYSLIQHDRKETFVGRPSFSLESFDDSNSAPIKFVPILPTEADPPPSSKQKRQFVV</sequence>
<organism evidence="1 2">
    <name type="scientific">Panagrolaimus sp. ES5</name>
    <dbReference type="NCBI Taxonomy" id="591445"/>
    <lineage>
        <taxon>Eukaryota</taxon>
        <taxon>Metazoa</taxon>
        <taxon>Ecdysozoa</taxon>
        <taxon>Nematoda</taxon>
        <taxon>Chromadorea</taxon>
        <taxon>Rhabditida</taxon>
        <taxon>Tylenchina</taxon>
        <taxon>Panagrolaimomorpha</taxon>
        <taxon>Panagrolaimoidea</taxon>
        <taxon>Panagrolaimidae</taxon>
        <taxon>Panagrolaimus</taxon>
    </lineage>
</organism>